<dbReference type="AlphaFoldDB" id="A0A3T2ZW12"/>
<comment type="caution">
    <text evidence="3">The sequence shown here is derived from an EMBL/GenBank/DDBJ whole genome shotgun (WGS) entry which is preliminary data.</text>
</comment>
<proteinExistence type="predicted"/>
<dbReference type="EMBL" id="AAGVLN010000024">
    <property type="protein sequence ID" value="EBS4265034.1"/>
    <property type="molecule type" value="Genomic_DNA"/>
</dbReference>
<gene>
    <name evidence="3" type="ORF">A4K93_24095</name>
    <name evidence="4" type="ORF">D6A15_23165</name>
    <name evidence="2" type="ORF">DP864_22275</name>
    <name evidence="1" type="ORF">DPO64_19295</name>
</gene>
<dbReference type="EMBL" id="QZFO01000180">
    <property type="protein sequence ID" value="RJQ99513.1"/>
    <property type="molecule type" value="Genomic_DNA"/>
</dbReference>
<protein>
    <submittedName>
        <fullName evidence="3">Uncharacterized protein</fullName>
    </submittedName>
</protein>
<organism evidence="3">
    <name type="scientific">Salmonella enterica subsp. enterica serovar Schwarzengrund</name>
    <dbReference type="NCBI Taxonomy" id="340190"/>
    <lineage>
        <taxon>Bacteria</taxon>
        <taxon>Pseudomonadati</taxon>
        <taxon>Pseudomonadota</taxon>
        <taxon>Gammaproteobacteria</taxon>
        <taxon>Enterobacterales</taxon>
        <taxon>Enterobacteriaceae</taxon>
        <taxon>Salmonella</taxon>
    </lineage>
</organism>
<reference evidence="3" key="1">
    <citation type="submission" date="2018-08" db="EMBL/GenBank/DDBJ databases">
        <authorList>
            <person name="Ashton P.M."/>
            <person name="Dallman T."/>
            <person name="Nair S."/>
            <person name="De Pinna E."/>
            <person name="Peters T."/>
            <person name="Grant K."/>
        </authorList>
    </citation>
    <scope>NUCLEOTIDE SEQUENCE</scope>
    <source>
        <strain evidence="3">159694</strain>
        <strain evidence="1">414576</strain>
        <strain evidence="2">529860</strain>
    </source>
</reference>
<dbReference type="Proteomes" id="UP000283354">
    <property type="component" value="Unassembled WGS sequence"/>
</dbReference>
<evidence type="ECO:0000313" key="5">
    <source>
        <dbReference type="Proteomes" id="UP000283354"/>
    </source>
</evidence>
<reference evidence="4 5" key="2">
    <citation type="submission" date="2018-09" db="EMBL/GenBank/DDBJ databases">
        <title>Evaluation of genetic relatedness and plasmid mediated virulence of Salmonella Schwarzengrund strains isolated from food and clinical sources.</title>
        <authorList>
            <person name="Khajanchi B."/>
            <person name="Yoskowitz N."/>
            <person name="Han J."/>
            <person name="Grim C."/>
            <person name="Zhao S."/>
            <person name="Wang S."/>
            <person name="Patel A."/>
            <person name="Foley S."/>
        </authorList>
    </citation>
    <scope>NUCLEOTIDE SEQUENCE [LARGE SCALE GENOMIC DNA]</scope>
    <source>
        <strain evidence="4 5">MDH-25</strain>
    </source>
</reference>
<accession>A0A3T2ZW12</accession>
<evidence type="ECO:0000313" key="4">
    <source>
        <dbReference type="EMBL" id="RJQ99513.1"/>
    </source>
</evidence>
<name>A0A3T2ZW12_SALET</name>
<sequence length="65" mass="7596">MLKMIFFCTERKTDKIADITAVSAFKNIYPVLDFKGYKNHGTNYSLRKENSGRYKHFPRHSVPSP</sequence>
<evidence type="ECO:0000313" key="3">
    <source>
        <dbReference type="EMBL" id="EBW6078073.1"/>
    </source>
</evidence>
<evidence type="ECO:0000313" key="1">
    <source>
        <dbReference type="EMBL" id="EBS3656340.1"/>
    </source>
</evidence>
<dbReference type="EMBL" id="AAHHJZ010000163">
    <property type="protein sequence ID" value="EBW6078073.1"/>
    <property type="molecule type" value="Genomic_DNA"/>
</dbReference>
<evidence type="ECO:0000313" key="2">
    <source>
        <dbReference type="EMBL" id="EBS4265034.1"/>
    </source>
</evidence>
<dbReference type="EMBL" id="AAGVIB010000082">
    <property type="protein sequence ID" value="EBS3656340.1"/>
    <property type="molecule type" value="Genomic_DNA"/>
</dbReference>